<dbReference type="AlphaFoldDB" id="A0A934M5S6"/>
<dbReference type="EMBL" id="JAEEGB010000006">
    <property type="protein sequence ID" value="MBI6872326.1"/>
    <property type="molecule type" value="Genomic_DNA"/>
</dbReference>
<comment type="similarity">
    <text evidence="2">Belongs to the NlpA lipoprotein family.</text>
</comment>
<gene>
    <name evidence="8" type="ORF">I6U51_06340</name>
</gene>
<evidence type="ECO:0000256" key="3">
    <source>
        <dbReference type="ARBA" id="ARBA00022729"/>
    </source>
</evidence>
<protein>
    <submittedName>
        <fullName evidence="8">Uncharacterized protein</fullName>
    </submittedName>
</protein>
<name>A0A934M5S6_9CLOT</name>
<evidence type="ECO:0000256" key="6">
    <source>
        <dbReference type="ARBA" id="ARBA00023288"/>
    </source>
</evidence>
<dbReference type="Gene3D" id="3.40.190.10">
    <property type="entry name" value="Periplasmic binding protein-like II"/>
    <property type="match status" value="2"/>
</dbReference>
<dbReference type="Proteomes" id="UP000622687">
    <property type="component" value="Unassembled WGS sequence"/>
</dbReference>
<comment type="caution">
    <text evidence="8">The sequence shown here is derived from an EMBL/GenBank/DDBJ whole genome shotgun (WGS) entry which is preliminary data.</text>
</comment>
<evidence type="ECO:0000256" key="2">
    <source>
        <dbReference type="ARBA" id="ARBA00008973"/>
    </source>
</evidence>
<dbReference type="Pfam" id="PF03180">
    <property type="entry name" value="Lipoprotein_9"/>
    <property type="match status" value="1"/>
</dbReference>
<dbReference type="PANTHER" id="PTHR30429">
    <property type="entry name" value="D-METHIONINE-BINDING LIPOPROTEIN METQ"/>
    <property type="match status" value="1"/>
</dbReference>
<sequence length="277" mass="30981">MKLKVLKKISLFVLLVLSLSFFGCSNKTSSASTTDKKKTIKLGTLSTIKPFTTVLKEELEKKGYKVEVVMFDANNMPATATKDGNIDGFIHNHLPWIQTFNKENNSKLEMVKPYLFYYRTALYSSKYKSINEFPSGAQIAIPNDPTNVENSLVMLQKLGLITLGEKKDKFYTPADIVKNPKNIKILETEITTTARSITDAAAVICPSTRIKAAGIDPKAFIAEDTTTVNFPVGLTVDSKNVNEPWVKDAMEILQSDSVRKKFNELFDGTMVLYDKQK</sequence>
<dbReference type="PANTHER" id="PTHR30429:SF0">
    <property type="entry name" value="METHIONINE-BINDING LIPOPROTEIN METQ"/>
    <property type="match status" value="1"/>
</dbReference>
<dbReference type="SUPFAM" id="SSF53850">
    <property type="entry name" value="Periplasmic binding protein-like II"/>
    <property type="match status" value="1"/>
</dbReference>
<evidence type="ECO:0000256" key="1">
    <source>
        <dbReference type="ARBA" id="ARBA00004635"/>
    </source>
</evidence>
<keyword evidence="3 7" id="KW-0732">Signal</keyword>
<organism evidence="8 9">
    <name type="scientific">Clostridium aciditolerans</name>
    <dbReference type="NCBI Taxonomy" id="339861"/>
    <lineage>
        <taxon>Bacteria</taxon>
        <taxon>Bacillati</taxon>
        <taxon>Bacillota</taxon>
        <taxon>Clostridia</taxon>
        <taxon>Eubacteriales</taxon>
        <taxon>Clostridiaceae</taxon>
        <taxon>Clostridium</taxon>
    </lineage>
</organism>
<evidence type="ECO:0000256" key="5">
    <source>
        <dbReference type="ARBA" id="ARBA00023139"/>
    </source>
</evidence>
<evidence type="ECO:0000313" key="9">
    <source>
        <dbReference type="Proteomes" id="UP000622687"/>
    </source>
</evidence>
<dbReference type="GO" id="GO:0016020">
    <property type="term" value="C:membrane"/>
    <property type="evidence" value="ECO:0007669"/>
    <property type="project" value="UniProtKB-SubCell"/>
</dbReference>
<evidence type="ECO:0000256" key="7">
    <source>
        <dbReference type="SAM" id="SignalP"/>
    </source>
</evidence>
<accession>A0A934M5S6</accession>
<dbReference type="InterPro" id="IPR004872">
    <property type="entry name" value="Lipoprotein_NlpA"/>
</dbReference>
<comment type="subcellular location">
    <subcellularLocation>
        <location evidence="1">Membrane</location>
        <topology evidence="1">Lipid-anchor</topology>
    </subcellularLocation>
</comment>
<keyword evidence="4" id="KW-0472">Membrane</keyword>
<feature type="chain" id="PRO_5038495070" evidence="7">
    <location>
        <begin position="24"/>
        <end position="277"/>
    </location>
</feature>
<evidence type="ECO:0000313" key="8">
    <source>
        <dbReference type="EMBL" id="MBI6872326.1"/>
    </source>
</evidence>
<feature type="signal peptide" evidence="7">
    <location>
        <begin position="1"/>
        <end position="23"/>
    </location>
</feature>
<keyword evidence="5" id="KW-0564">Palmitate</keyword>
<dbReference type="RefSeq" id="WP_211141836.1">
    <property type="nucleotide sequence ID" value="NZ_JAEEGB010000006.1"/>
</dbReference>
<evidence type="ECO:0000256" key="4">
    <source>
        <dbReference type="ARBA" id="ARBA00023136"/>
    </source>
</evidence>
<proteinExistence type="inferred from homology"/>
<keyword evidence="9" id="KW-1185">Reference proteome</keyword>
<dbReference type="PROSITE" id="PS51257">
    <property type="entry name" value="PROKAR_LIPOPROTEIN"/>
    <property type="match status" value="1"/>
</dbReference>
<keyword evidence="6" id="KW-0449">Lipoprotein</keyword>
<reference evidence="8" key="1">
    <citation type="submission" date="2020-12" db="EMBL/GenBank/DDBJ databases">
        <title>Clostridium thailandense sp. nov., a novel acetogenic bacterium isolated from peat land soil in Thailand.</title>
        <authorList>
            <person name="Chaikitkaew S."/>
            <person name="Birkeland N.K."/>
        </authorList>
    </citation>
    <scope>NUCLEOTIDE SEQUENCE</scope>
    <source>
        <strain evidence="8">DSM 17425</strain>
    </source>
</reference>